<name>A0AAN8VXM6_9MAGN</name>
<dbReference type="PANTHER" id="PTHR35769:SF2">
    <property type="entry name" value="CALCINEURIN-LIKE METALLO-PHOSPHOESTERASE SUPERFAMILY PROTEIN"/>
    <property type="match status" value="1"/>
</dbReference>
<sequence length="107" mass="12046">MRKGGIIYNHLEEIPSFLWSMVTTSAKDLSQAIARVKEDNKFAIPLVVFGHMHTGLAYGGTQRAFTVVEVLNGQVIKIVETWISVFGDKTNIDEELILLRNDSLREL</sequence>
<proteinExistence type="predicted"/>
<dbReference type="InterPro" id="IPR027629">
    <property type="entry name" value="DevT-like"/>
</dbReference>
<keyword evidence="2" id="KW-1185">Reference proteome</keyword>
<reference evidence="1 2" key="1">
    <citation type="submission" date="2023-12" db="EMBL/GenBank/DDBJ databases">
        <title>A high-quality genome assembly for Dillenia turbinata (Dilleniales).</title>
        <authorList>
            <person name="Chanderbali A."/>
        </authorList>
    </citation>
    <scope>NUCLEOTIDE SEQUENCE [LARGE SCALE GENOMIC DNA]</scope>
    <source>
        <strain evidence="1">LSX21</strain>
        <tissue evidence="1">Leaf</tissue>
    </source>
</reference>
<protein>
    <submittedName>
        <fullName evidence="1">Uncharacterized protein</fullName>
    </submittedName>
</protein>
<evidence type="ECO:0000313" key="1">
    <source>
        <dbReference type="EMBL" id="KAK6942260.1"/>
    </source>
</evidence>
<accession>A0AAN8VXM6</accession>
<organism evidence="1 2">
    <name type="scientific">Dillenia turbinata</name>
    <dbReference type="NCBI Taxonomy" id="194707"/>
    <lineage>
        <taxon>Eukaryota</taxon>
        <taxon>Viridiplantae</taxon>
        <taxon>Streptophyta</taxon>
        <taxon>Embryophyta</taxon>
        <taxon>Tracheophyta</taxon>
        <taxon>Spermatophyta</taxon>
        <taxon>Magnoliopsida</taxon>
        <taxon>eudicotyledons</taxon>
        <taxon>Gunneridae</taxon>
        <taxon>Pentapetalae</taxon>
        <taxon>Dilleniales</taxon>
        <taxon>Dilleniaceae</taxon>
        <taxon>Dillenia</taxon>
    </lineage>
</organism>
<comment type="caution">
    <text evidence="1">The sequence shown here is derived from an EMBL/GenBank/DDBJ whole genome shotgun (WGS) entry which is preliminary data.</text>
</comment>
<dbReference type="EMBL" id="JBAMMX010000004">
    <property type="protein sequence ID" value="KAK6942260.1"/>
    <property type="molecule type" value="Genomic_DNA"/>
</dbReference>
<dbReference type="AlphaFoldDB" id="A0AAN8VXM6"/>
<gene>
    <name evidence="1" type="ORF">RJ641_027637</name>
</gene>
<dbReference type="Proteomes" id="UP001370490">
    <property type="component" value="Unassembled WGS sequence"/>
</dbReference>
<evidence type="ECO:0000313" key="2">
    <source>
        <dbReference type="Proteomes" id="UP001370490"/>
    </source>
</evidence>
<dbReference type="PANTHER" id="PTHR35769">
    <property type="entry name" value="CALCINEURIN-LIKE METALLO-PHOSPHOESTERASE SUPERFAMILY PROTEIN"/>
    <property type="match status" value="1"/>
</dbReference>